<keyword evidence="11" id="KW-1185">Reference proteome</keyword>
<evidence type="ECO:0000256" key="5">
    <source>
        <dbReference type="ARBA" id="ARBA00023002"/>
    </source>
</evidence>
<keyword evidence="3 8" id="KW-0349">Heme</keyword>
<organism evidence="10 11">
    <name type="scientific">Zasmidium cellare ATCC 36951</name>
    <dbReference type="NCBI Taxonomy" id="1080233"/>
    <lineage>
        <taxon>Eukaryota</taxon>
        <taxon>Fungi</taxon>
        <taxon>Dikarya</taxon>
        <taxon>Ascomycota</taxon>
        <taxon>Pezizomycotina</taxon>
        <taxon>Dothideomycetes</taxon>
        <taxon>Dothideomycetidae</taxon>
        <taxon>Mycosphaerellales</taxon>
        <taxon>Mycosphaerellaceae</taxon>
        <taxon>Zasmidium</taxon>
    </lineage>
</organism>
<dbReference type="PANTHER" id="PTHR46206">
    <property type="entry name" value="CYTOCHROME P450"/>
    <property type="match status" value="1"/>
</dbReference>
<sequence>MERVHAVQDLVQHNQSITIVGTASVLLALFYLCGRENPVPGFPIVSVQHKGWRVLLPQSLVWILDGKKVLATGFAKHPDGFQIKATTGYRIILPNRYAHELRNHPHLSLTEAFQTDLMVEYPGFDSMRLGLRDEKFIGSVIKERLTQSLGPITGDVVDEMASAIYDAFGNSYDWTTREIKNDVLEIVARASSRVFLGKKLARNRRLLVISKDHTIDMVMASEQLRLLPSVLRPVIYWLIPACTRLRKEVHDAKTLIVPEIAVIRNQMQQAIDSGAEPPKMTNAIAWMIEKSEGHDDADFVAGQLALSSAAIHTTSETLCRCIAQICETPEIVQPLREEIISVLAQEGWSRTALPKLQLLDSFLKEVHRFRPLSLTSMYRLVKKPVSLNDGTLLPAGTRLKIDDTMVHDSTLFSNAGTFEVARFQRLRKQSGEEHQHQFVSLTPDIMAFGYGRHACPGRFFASHELKIALCVLLLQYDIRSVPDADQPRNQEFENFIVVAPTMKVQLRRRTEEFDLTSTAMYSGA</sequence>
<dbReference type="PROSITE" id="PS00086">
    <property type="entry name" value="CYTOCHROME_P450"/>
    <property type="match status" value="1"/>
</dbReference>
<evidence type="ECO:0000256" key="2">
    <source>
        <dbReference type="ARBA" id="ARBA00010617"/>
    </source>
</evidence>
<dbReference type="Proteomes" id="UP000799537">
    <property type="component" value="Unassembled WGS sequence"/>
</dbReference>
<proteinExistence type="inferred from homology"/>
<reference evidence="10" key="1">
    <citation type="journal article" date="2020" name="Stud. Mycol.">
        <title>101 Dothideomycetes genomes: a test case for predicting lifestyles and emergence of pathogens.</title>
        <authorList>
            <person name="Haridas S."/>
            <person name="Albert R."/>
            <person name="Binder M."/>
            <person name="Bloem J."/>
            <person name="Labutti K."/>
            <person name="Salamov A."/>
            <person name="Andreopoulos B."/>
            <person name="Baker S."/>
            <person name="Barry K."/>
            <person name="Bills G."/>
            <person name="Bluhm B."/>
            <person name="Cannon C."/>
            <person name="Castanera R."/>
            <person name="Culley D."/>
            <person name="Daum C."/>
            <person name="Ezra D."/>
            <person name="Gonzalez J."/>
            <person name="Henrissat B."/>
            <person name="Kuo A."/>
            <person name="Liang C."/>
            <person name="Lipzen A."/>
            <person name="Lutzoni F."/>
            <person name="Magnuson J."/>
            <person name="Mondo S."/>
            <person name="Nolan M."/>
            <person name="Ohm R."/>
            <person name="Pangilinan J."/>
            <person name="Park H.-J."/>
            <person name="Ramirez L."/>
            <person name="Alfaro M."/>
            <person name="Sun H."/>
            <person name="Tritt A."/>
            <person name="Yoshinaga Y."/>
            <person name="Zwiers L.-H."/>
            <person name="Turgeon B."/>
            <person name="Goodwin S."/>
            <person name="Spatafora J."/>
            <person name="Crous P."/>
            <person name="Grigoriev I."/>
        </authorList>
    </citation>
    <scope>NUCLEOTIDE SEQUENCE</scope>
    <source>
        <strain evidence="10">ATCC 36951</strain>
    </source>
</reference>
<accession>A0A6A6D2M8</accession>
<keyword evidence="6 8" id="KW-0408">Iron</keyword>
<dbReference type="CDD" id="cd11041">
    <property type="entry name" value="CYP503A1-like"/>
    <property type="match status" value="1"/>
</dbReference>
<keyword evidence="5 9" id="KW-0560">Oxidoreductase</keyword>
<comment type="cofactor">
    <cofactor evidence="1 8">
        <name>heme</name>
        <dbReference type="ChEBI" id="CHEBI:30413"/>
    </cofactor>
</comment>
<evidence type="ECO:0000256" key="6">
    <source>
        <dbReference type="ARBA" id="ARBA00023004"/>
    </source>
</evidence>
<dbReference type="Pfam" id="PF00067">
    <property type="entry name" value="p450"/>
    <property type="match status" value="1"/>
</dbReference>
<evidence type="ECO:0008006" key="12">
    <source>
        <dbReference type="Google" id="ProtNLM"/>
    </source>
</evidence>
<dbReference type="GO" id="GO:0016705">
    <property type="term" value="F:oxidoreductase activity, acting on paired donors, with incorporation or reduction of molecular oxygen"/>
    <property type="evidence" value="ECO:0007669"/>
    <property type="project" value="InterPro"/>
</dbReference>
<evidence type="ECO:0000313" key="11">
    <source>
        <dbReference type="Proteomes" id="UP000799537"/>
    </source>
</evidence>
<dbReference type="PANTHER" id="PTHR46206:SF2">
    <property type="entry name" value="CYTOCHROME P450 MONOOXYGENASE AUSG-RELATED"/>
    <property type="match status" value="1"/>
</dbReference>
<keyword evidence="4 8" id="KW-0479">Metal-binding</keyword>
<dbReference type="EMBL" id="ML993579">
    <property type="protein sequence ID" value="KAF2173631.1"/>
    <property type="molecule type" value="Genomic_DNA"/>
</dbReference>
<dbReference type="InterPro" id="IPR036396">
    <property type="entry name" value="Cyt_P450_sf"/>
</dbReference>
<dbReference type="SUPFAM" id="SSF48264">
    <property type="entry name" value="Cytochrome P450"/>
    <property type="match status" value="1"/>
</dbReference>
<dbReference type="GeneID" id="54568229"/>
<evidence type="ECO:0000256" key="4">
    <source>
        <dbReference type="ARBA" id="ARBA00022723"/>
    </source>
</evidence>
<dbReference type="Gene3D" id="1.10.630.10">
    <property type="entry name" value="Cytochrome P450"/>
    <property type="match status" value="1"/>
</dbReference>
<dbReference type="InterPro" id="IPR001128">
    <property type="entry name" value="Cyt_P450"/>
</dbReference>
<dbReference type="InterPro" id="IPR002403">
    <property type="entry name" value="Cyt_P450_E_grp-IV"/>
</dbReference>
<keyword evidence="7 9" id="KW-0503">Monooxygenase</keyword>
<dbReference type="InterPro" id="IPR017972">
    <property type="entry name" value="Cyt_P450_CS"/>
</dbReference>
<evidence type="ECO:0000256" key="8">
    <source>
        <dbReference type="PIRSR" id="PIRSR602403-1"/>
    </source>
</evidence>
<name>A0A6A6D2M8_ZASCE</name>
<gene>
    <name evidence="10" type="ORF">M409DRAFT_61961</name>
</gene>
<evidence type="ECO:0000256" key="1">
    <source>
        <dbReference type="ARBA" id="ARBA00001971"/>
    </source>
</evidence>
<comment type="similarity">
    <text evidence="2 9">Belongs to the cytochrome P450 family.</text>
</comment>
<dbReference type="OrthoDB" id="1844152at2759"/>
<dbReference type="PRINTS" id="PR00465">
    <property type="entry name" value="EP450IV"/>
</dbReference>
<evidence type="ECO:0000256" key="7">
    <source>
        <dbReference type="ARBA" id="ARBA00023033"/>
    </source>
</evidence>
<dbReference type="GO" id="GO:0005506">
    <property type="term" value="F:iron ion binding"/>
    <property type="evidence" value="ECO:0007669"/>
    <property type="project" value="InterPro"/>
</dbReference>
<dbReference type="AlphaFoldDB" id="A0A6A6D2M8"/>
<dbReference type="GO" id="GO:0020037">
    <property type="term" value="F:heme binding"/>
    <property type="evidence" value="ECO:0007669"/>
    <property type="project" value="InterPro"/>
</dbReference>
<evidence type="ECO:0000313" key="10">
    <source>
        <dbReference type="EMBL" id="KAF2173631.1"/>
    </source>
</evidence>
<dbReference type="RefSeq" id="XP_033674520.1">
    <property type="nucleotide sequence ID" value="XM_033814957.1"/>
</dbReference>
<protein>
    <recommendedName>
        <fullName evidence="12">Cytochrome P450</fullName>
    </recommendedName>
</protein>
<evidence type="ECO:0000256" key="3">
    <source>
        <dbReference type="ARBA" id="ARBA00022617"/>
    </source>
</evidence>
<dbReference type="GO" id="GO:0004497">
    <property type="term" value="F:monooxygenase activity"/>
    <property type="evidence" value="ECO:0007669"/>
    <property type="project" value="UniProtKB-KW"/>
</dbReference>
<evidence type="ECO:0000256" key="9">
    <source>
        <dbReference type="RuleBase" id="RU000461"/>
    </source>
</evidence>
<feature type="binding site" description="axial binding residue" evidence="8">
    <location>
        <position position="455"/>
    </location>
    <ligand>
        <name>heme</name>
        <dbReference type="ChEBI" id="CHEBI:30413"/>
    </ligand>
    <ligandPart>
        <name>Fe</name>
        <dbReference type="ChEBI" id="CHEBI:18248"/>
    </ligandPart>
</feature>